<dbReference type="AlphaFoldDB" id="U7D8V7"/>
<dbReference type="Gene3D" id="1.25.10.10">
    <property type="entry name" value="Leucine-rich Repeat Variant"/>
    <property type="match status" value="1"/>
</dbReference>
<organism evidence="2 3">
    <name type="scientific">Chitinivibrio alkaliphilus ACht1</name>
    <dbReference type="NCBI Taxonomy" id="1313304"/>
    <lineage>
        <taxon>Bacteria</taxon>
        <taxon>Pseudomonadati</taxon>
        <taxon>Fibrobacterota</taxon>
        <taxon>Chitinivibrionia</taxon>
        <taxon>Chitinivibrionales</taxon>
        <taxon>Chitinivibrionaceae</taxon>
        <taxon>Chitinivibrio</taxon>
    </lineage>
</organism>
<protein>
    <recommendedName>
        <fullName evidence="4">HEAT repeat domain-containing protein</fullName>
    </recommendedName>
</protein>
<name>U7D8V7_9BACT</name>
<evidence type="ECO:0000256" key="1">
    <source>
        <dbReference type="SAM" id="Coils"/>
    </source>
</evidence>
<dbReference type="RefSeq" id="WP_022636118.1">
    <property type="nucleotide sequence ID" value="NZ_ASJR01000004.1"/>
</dbReference>
<evidence type="ECO:0000313" key="3">
    <source>
        <dbReference type="Proteomes" id="UP000017148"/>
    </source>
</evidence>
<dbReference type="InterPro" id="IPR016024">
    <property type="entry name" value="ARM-type_fold"/>
</dbReference>
<feature type="coiled-coil region" evidence="1">
    <location>
        <begin position="258"/>
        <end position="292"/>
    </location>
</feature>
<sequence length="470" mass="52909">MKLHYSILILMSLLIPLAGKTRQSAIYRIPHADFLHGGSLASQYRLVFLHDRSDELEHVHMGRASFGVSEYLNLSLDWTGEGVSFGVKGRIMSELNGWPSLAIGVRDLFASMPMAYDLQDVEKAERTGELFIAAGRTIDPYAVRFHGGVTSLPDSKSDQFNLFVGMEKHIAGSFFITLEGWSMADRFHLLFSSTFRFLEDDRGEVVFALTDLEHLLRDSRGNTSLALRDDGRDDGVRPAISLGIGYTFPTGVGETVAFRSLEDLYQQGRDDMDALKQRLSLLEDSLEDLSVHHGHTTHRVDSLAEYIASIDSLSPEYREVYYILEDLHRHFTTRPVNYERIRRYQQDIYGLGDAAVEPLLTIVAQEDVPVPIKYQGVSVLGHMQRSEAVPLFLEQLAESQDSRYRVELIVALGFIGDRSAQDVIEELTTSADTMVSTAAREVLTMWETGAGRETLQEQSPFTIDLEYIEQ</sequence>
<accession>U7D8V7</accession>
<dbReference type="EMBL" id="ASJR01000004">
    <property type="protein sequence ID" value="ERP38819.1"/>
    <property type="molecule type" value="Genomic_DNA"/>
</dbReference>
<evidence type="ECO:0000313" key="2">
    <source>
        <dbReference type="EMBL" id="ERP38819.1"/>
    </source>
</evidence>
<dbReference type="STRING" id="1313304.CALK_0591"/>
<comment type="caution">
    <text evidence="2">The sequence shown here is derived from an EMBL/GenBank/DDBJ whole genome shotgun (WGS) entry which is preliminary data.</text>
</comment>
<dbReference type="Pfam" id="PF13646">
    <property type="entry name" value="HEAT_2"/>
    <property type="match status" value="1"/>
</dbReference>
<gene>
    <name evidence="2" type="ORF">CALK_0591</name>
</gene>
<dbReference type="SUPFAM" id="SSF48371">
    <property type="entry name" value="ARM repeat"/>
    <property type="match status" value="1"/>
</dbReference>
<dbReference type="Proteomes" id="UP000017148">
    <property type="component" value="Unassembled WGS sequence"/>
</dbReference>
<evidence type="ECO:0008006" key="4">
    <source>
        <dbReference type="Google" id="ProtNLM"/>
    </source>
</evidence>
<dbReference type="PATRIC" id="fig|1313304.3.peg.566"/>
<dbReference type="InterPro" id="IPR011989">
    <property type="entry name" value="ARM-like"/>
</dbReference>
<proteinExistence type="predicted"/>
<keyword evidence="3" id="KW-1185">Reference proteome</keyword>
<keyword evidence="1" id="KW-0175">Coiled coil</keyword>
<reference evidence="2 3" key="1">
    <citation type="journal article" date="2013" name="Environ. Microbiol.">
        <title>Genome analysis of Chitinivibrio alkaliphilus gen. nov., sp. nov., a novel extremely haloalkaliphilic anaerobic chitinolytic bacterium from the candidate phylum Termite Group 3.</title>
        <authorList>
            <person name="Sorokin D.Y."/>
            <person name="Gumerov V.M."/>
            <person name="Rakitin A.L."/>
            <person name="Beletsky A.V."/>
            <person name="Damste J.S."/>
            <person name="Muyzer G."/>
            <person name="Mardanov A.V."/>
            <person name="Ravin N.V."/>
        </authorList>
    </citation>
    <scope>NUCLEOTIDE SEQUENCE [LARGE SCALE GENOMIC DNA]</scope>
    <source>
        <strain evidence="2 3">ACht1</strain>
    </source>
</reference>